<dbReference type="Pfam" id="PF06080">
    <property type="entry name" value="DUF938"/>
    <property type="match status" value="1"/>
</dbReference>
<protein>
    <submittedName>
        <fullName evidence="1">DUF938 domain-containing protein</fullName>
    </submittedName>
</protein>
<accession>A0A2D2D6M6</accession>
<dbReference type="PANTHER" id="PTHR20974:SF0">
    <property type="entry name" value="UPF0585 PROTEIN CG18661"/>
    <property type="match status" value="1"/>
</dbReference>
<sequence>MSTTTTSDTVPADRPPIDPYPLSPYVAWAGNRNRDPILSVFKEIFPERGNVLELASGAGNHINYFAPHFSALSFQPSDYDADVFATIEQKRAEAGNGNVADPVRIDLTDPATWPDPKNRLYDAIFVVNLFQVAPVAIADGIAQVAARVLTKDGFLAIYGPFKVDGRYTTSSNESFDKEILAANVAEWGLKDVKDLEKAAAVHGIALKKILDLPANNFILVFGRA</sequence>
<reference evidence="2" key="1">
    <citation type="submission" date="2017-10" db="EMBL/GenBank/DDBJ databases">
        <title>Completed PacBio SMRT sequence of Methylosinus trichosporium OB3b reveals presence of a third large plasmid.</title>
        <authorList>
            <person name="Charles T.C."/>
            <person name="Lynch M.D.J."/>
            <person name="Heil J.R."/>
            <person name="Cheng J."/>
        </authorList>
    </citation>
    <scope>NUCLEOTIDE SEQUENCE [LARGE SCALE GENOMIC DNA]</scope>
    <source>
        <strain evidence="2">OB3b</strain>
        <plasmid evidence="2">pob3b1</plasmid>
    </source>
</reference>
<organism evidence="1 2">
    <name type="scientific">Methylosinus trichosporium (strain ATCC 35070 / NCIMB 11131 / UNIQEM 75 / OB3b)</name>
    <dbReference type="NCBI Taxonomy" id="595536"/>
    <lineage>
        <taxon>Bacteria</taxon>
        <taxon>Pseudomonadati</taxon>
        <taxon>Pseudomonadota</taxon>
        <taxon>Alphaproteobacteria</taxon>
        <taxon>Hyphomicrobiales</taxon>
        <taxon>Methylocystaceae</taxon>
        <taxon>Methylosinus</taxon>
    </lineage>
</organism>
<name>A0A2D2D6M6_METT3</name>
<keyword evidence="2" id="KW-1185">Reference proteome</keyword>
<dbReference type="STRING" id="595536.GCA_000178815_00295"/>
<dbReference type="RefSeq" id="WP_003612359.1">
    <property type="nucleotide sequence ID" value="NZ_ADVE02000002.1"/>
</dbReference>
<dbReference type="InterPro" id="IPR029063">
    <property type="entry name" value="SAM-dependent_MTases_sf"/>
</dbReference>
<dbReference type="AlphaFoldDB" id="A0A2D2D6M6"/>
<gene>
    <name evidence="1" type="ORF">CQW49_22060</name>
</gene>
<dbReference type="Proteomes" id="UP000230709">
    <property type="component" value="Plasmid pOB3b1"/>
</dbReference>
<keyword evidence="1" id="KW-0614">Plasmid</keyword>
<evidence type="ECO:0000313" key="1">
    <source>
        <dbReference type="EMBL" id="ATQ70667.1"/>
    </source>
</evidence>
<dbReference type="KEGG" id="mtw:CQW49_22060"/>
<dbReference type="InterPro" id="IPR010342">
    <property type="entry name" value="DUF938"/>
</dbReference>
<evidence type="ECO:0000313" key="2">
    <source>
        <dbReference type="Proteomes" id="UP000230709"/>
    </source>
</evidence>
<dbReference type="SUPFAM" id="SSF53335">
    <property type="entry name" value="S-adenosyl-L-methionine-dependent methyltransferases"/>
    <property type="match status" value="1"/>
</dbReference>
<dbReference type="EMBL" id="CP023738">
    <property type="protein sequence ID" value="ATQ70667.1"/>
    <property type="molecule type" value="Genomic_DNA"/>
</dbReference>
<dbReference type="PANTHER" id="PTHR20974">
    <property type="entry name" value="UPF0585 PROTEIN CG18661"/>
    <property type="match status" value="1"/>
</dbReference>
<proteinExistence type="predicted"/>
<geneLocation type="plasmid" evidence="2">
    <name>pob3b1</name>
</geneLocation>
<dbReference type="Gene3D" id="3.40.50.150">
    <property type="entry name" value="Vaccinia Virus protein VP39"/>
    <property type="match status" value="1"/>
</dbReference>